<keyword evidence="1" id="KW-0812">Transmembrane</keyword>
<sequence>MFLHRIVDHLKTQNWTAVGLDLAIVIVGVFVGTQVSNWNQGRLQKRETAQLLVELKPALNTFTDFFAAAKIYYATTHDYSDRAFAGWRRDPNVSNEQFVIAAYQASQIYTWGLNGENWASIFGSDQLRDINDADVRLGLTTLMTISYDQIDSVVTNTAYREDVRQVIPEDIQDAIRANCDDQVVPERPLTVRLPRTCDLPLADAKFAEAAAMLRSHPELIGKLRWHRAAVAAFMRDYSTVDQLTRDLQSDIDKAT</sequence>
<keyword evidence="1" id="KW-0472">Membrane</keyword>
<evidence type="ECO:0000256" key="1">
    <source>
        <dbReference type="SAM" id="Phobius"/>
    </source>
</evidence>
<keyword evidence="3" id="KW-1185">Reference proteome</keyword>
<gene>
    <name evidence="2" type="ORF">LVY65_07115</name>
</gene>
<reference evidence="2" key="1">
    <citation type="submission" date="2022-01" db="EMBL/GenBank/DDBJ databases">
        <authorList>
            <person name="Jo J.-H."/>
            <person name="Im W.-T."/>
        </authorList>
    </citation>
    <scope>NUCLEOTIDE SEQUENCE</scope>
    <source>
        <strain evidence="2">G124</strain>
    </source>
</reference>
<name>A0A9X1QMP1_9SPHN</name>
<accession>A0A9X1QMP1</accession>
<dbReference type="RefSeq" id="WP_235067328.1">
    <property type="nucleotide sequence ID" value="NZ_JAKFGM010000002.1"/>
</dbReference>
<evidence type="ECO:0000313" key="2">
    <source>
        <dbReference type="EMBL" id="MCF2514832.1"/>
    </source>
</evidence>
<dbReference type="EMBL" id="JAKFGM010000002">
    <property type="protein sequence ID" value="MCF2514832.1"/>
    <property type="molecule type" value="Genomic_DNA"/>
</dbReference>
<dbReference type="Proteomes" id="UP001139410">
    <property type="component" value="Unassembled WGS sequence"/>
</dbReference>
<proteinExistence type="predicted"/>
<keyword evidence="1" id="KW-1133">Transmembrane helix</keyword>
<organism evidence="2 3">
    <name type="scientific">Sphingomonas cremea</name>
    <dbReference type="NCBI Taxonomy" id="2904799"/>
    <lineage>
        <taxon>Bacteria</taxon>
        <taxon>Pseudomonadati</taxon>
        <taxon>Pseudomonadota</taxon>
        <taxon>Alphaproteobacteria</taxon>
        <taxon>Sphingomonadales</taxon>
        <taxon>Sphingomonadaceae</taxon>
        <taxon>Sphingomonas</taxon>
    </lineage>
</organism>
<evidence type="ECO:0000313" key="3">
    <source>
        <dbReference type="Proteomes" id="UP001139410"/>
    </source>
</evidence>
<protein>
    <submittedName>
        <fullName evidence="2">Uncharacterized protein</fullName>
    </submittedName>
</protein>
<comment type="caution">
    <text evidence="2">The sequence shown here is derived from an EMBL/GenBank/DDBJ whole genome shotgun (WGS) entry which is preliminary data.</text>
</comment>
<feature type="transmembrane region" description="Helical" evidence="1">
    <location>
        <begin position="15"/>
        <end position="36"/>
    </location>
</feature>
<dbReference type="AlphaFoldDB" id="A0A9X1QMP1"/>